<dbReference type="EC" id="6.3.5.13" evidence="4"/>
<evidence type="ECO:0000313" key="7">
    <source>
        <dbReference type="EMBL" id="MCA9379662.1"/>
    </source>
</evidence>
<proteinExistence type="inferred from homology"/>
<dbReference type="GO" id="GO:0046872">
    <property type="term" value="F:metal ion binding"/>
    <property type="evidence" value="ECO:0007669"/>
    <property type="project" value="UniProtKB-KW"/>
</dbReference>
<comment type="pathway">
    <text evidence="4">Cell wall biogenesis; peptidoglycan biosynthesis.</text>
</comment>
<keyword evidence="4" id="KW-0573">Peptidoglycan synthesis</keyword>
<reference evidence="7" key="1">
    <citation type="submission" date="2020-04" db="EMBL/GenBank/DDBJ databases">
        <authorList>
            <person name="Zhang T."/>
        </authorList>
    </citation>
    <scope>NUCLEOTIDE SEQUENCE</scope>
    <source>
        <strain evidence="7">HKST-UBA15</strain>
    </source>
</reference>
<dbReference type="EMBL" id="JAGQLL010000006">
    <property type="protein sequence ID" value="MCA9379662.1"/>
    <property type="molecule type" value="Genomic_DNA"/>
</dbReference>
<keyword evidence="3 4" id="KW-0067">ATP-binding</keyword>
<dbReference type="GO" id="GO:0008360">
    <property type="term" value="P:regulation of cell shape"/>
    <property type="evidence" value="ECO:0007669"/>
    <property type="project" value="UniProtKB-KW"/>
</dbReference>
<dbReference type="Proteomes" id="UP000745577">
    <property type="component" value="Unassembled WGS sequence"/>
</dbReference>
<dbReference type="InterPro" id="IPR018109">
    <property type="entry name" value="Folylpolyglutamate_synth_CS"/>
</dbReference>
<dbReference type="InterPro" id="IPR036565">
    <property type="entry name" value="Mur-like_cat_sf"/>
</dbReference>
<keyword evidence="1 4" id="KW-0436">Ligase</keyword>
<dbReference type="PANTHER" id="PTHR23135">
    <property type="entry name" value="MUR LIGASE FAMILY MEMBER"/>
    <property type="match status" value="1"/>
</dbReference>
<evidence type="ECO:0000259" key="6">
    <source>
        <dbReference type="Pfam" id="PF08353"/>
    </source>
</evidence>
<protein>
    <recommendedName>
        <fullName evidence="4">Lipid II isoglutaminyl synthase (glutamine-hydrolyzing) subunit MurT</fullName>
        <ecNumber evidence="4">6.3.5.13</ecNumber>
    </recommendedName>
</protein>
<dbReference type="PROSITE" id="PS01011">
    <property type="entry name" value="FOLYLPOLYGLU_SYNT_1"/>
    <property type="match status" value="1"/>
</dbReference>
<dbReference type="InterPro" id="IPR043703">
    <property type="entry name" value="Lipid_II_synth_MurT"/>
</dbReference>
<dbReference type="GO" id="GO:0005524">
    <property type="term" value="F:ATP binding"/>
    <property type="evidence" value="ECO:0007669"/>
    <property type="project" value="UniProtKB-UniRule"/>
</dbReference>
<keyword evidence="4" id="KW-0961">Cell wall biogenesis/degradation</keyword>
<comment type="subunit">
    <text evidence="4">Forms a heterodimer with GatD.</text>
</comment>
<dbReference type="PANTHER" id="PTHR23135:SF7">
    <property type="entry name" value="LIPID II ISOGLUTAMINYL SYNTHASE (GLUTAMINE-HYDROLYZING) SUBUNIT MURT"/>
    <property type="match status" value="1"/>
</dbReference>
<evidence type="ECO:0000259" key="5">
    <source>
        <dbReference type="Pfam" id="PF08245"/>
    </source>
</evidence>
<feature type="domain" description="Mur ligase central" evidence="5">
    <location>
        <begin position="56"/>
        <end position="255"/>
    </location>
</feature>
<dbReference type="InterPro" id="IPR013221">
    <property type="entry name" value="Mur_ligase_cen"/>
</dbReference>
<dbReference type="Pfam" id="PF08353">
    <property type="entry name" value="MurT_C"/>
    <property type="match status" value="1"/>
</dbReference>
<reference evidence="7" key="2">
    <citation type="journal article" date="2021" name="Microbiome">
        <title>Successional dynamics and alternative stable states in a saline activated sludge microbial community over 9 years.</title>
        <authorList>
            <person name="Wang Y."/>
            <person name="Ye J."/>
            <person name="Ju F."/>
            <person name="Liu L."/>
            <person name="Boyd J.A."/>
            <person name="Deng Y."/>
            <person name="Parks D.H."/>
            <person name="Jiang X."/>
            <person name="Yin X."/>
            <person name="Woodcroft B.J."/>
            <person name="Tyson G.W."/>
            <person name="Hugenholtz P."/>
            <person name="Polz M.F."/>
            <person name="Zhang T."/>
        </authorList>
    </citation>
    <scope>NUCLEOTIDE SEQUENCE</scope>
    <source>
        <strain evidence="7">HKST-UBA15</strain>
    </source>
</reference>
<comment type="similarity">
    <text evidence="4">Belongs to the MurCDEF family. MurT subfamily.</text>
</comment>
<comment type="function">
    <text evidence="4">The lipid II isoglutaminyl synthase complex catalyzes the formation of alpha-D-isoglutamine in the cell wall lipid II stem peptide. The MurT subunit catalyzes the ATP-dependent amidation of D-glutamate residue of lipid II, converting it to an isoglutamine residue.</text>
</comment>
<dbReference type="Pfam" id="PF08245">
    <property type="entry name" value="Mur_ligase_M"/>
    <property type="match status" value="1"/>
</dbReference>
<gene>
    <name evidence="4" type="primary">murT</name>
    <name evidence="7" type="ORF">KC675_00625</name>
</gene>
<keyword evidence="2 4" id="KW-0547">Nucleotide-binding</keyword>
<dbReference type="SUPFAM" id="SSF53623">
    <property type="entry name" value="MurD-like peptide ligases, catalytic domain"/>
    <property type="match status" value="1"/>
</dbReference>
<comment type="caution">
    <text evidence="4">Lacks conserved residue(s) required for the propagation of feature annotation.</text>
</comment>
<comment type="catalytic activity">
    <reaction evidence="4">
        <text>beta-D-GlcNAc-(1-&gt;4)-Mur2Ac(oyl-L-Ala-gamma-D-O-P-Glu-L-Lys-D-Ala-D-Ala)-di-trans,octa-cis-undecaprenyl diphosphate + NH4(+) = beta-D-GlcNAc-(1-&gt;4)-Mur2Ac(oyl-L-Ala-D-isoglutaminyl-L-Lys-D-Ala-D-Ala)-di-trans,octa-cis-undecaprenyl diphosphate + phosphate + H(+)</text>
        <dbReference type="Rhea" id="RHEA:57932"/>
        <dbReference type="ChEBI" id="CHEBI:15378"/>
        <dbReference type="ChEBI" id="CHEBI:28938"/>
        <dbReference type="ChEBI" id="CHEBI:43474"/>
        <dbReference type="ChEBI" id="CHEBI:62233"/>
        <dbReference type="ChEBI" id="CHEBI:143132"/>
    </reaction>
</comment>
<organism evidence="7 8">
    <name type="scientific">Candidatus Dojkabacteria bacterium</name>
    <dbReference type="NCBI Taxonomy" id="2099670"/>
    <lineage>
        <taxon>Bacteria</taxon>
        <taxon>Candidatus Dojkabacteria</taxon>
    </lineage>
</organism>
<dbReference type="GO" id="GO:0009252">
    <property type="term" value="P:peptidoglycan biosynthetic process"/>
    <property type="evidence" value="ECO:0007669"/>
    <property type="project" value="UniProtKB-UniRule"/>
</dbReference>
<dbReference type="Gene3D" id="3.40.1190.10">
    <property type="entry name" value="Mur-like, catalytic domain"/>
    <property type="match status" value="1"/>
</dbReference>
<sequence length="421" mass="48014">MEILFVLTIWFVKSLTLILRITRRGRGTALPGLIIEKYFPKLIPYILQKSPYTILITGTNGKTTTRTFLNNILQSNHKVLQNRSGSNLIRGIVSEIISQTNIYGRLDYQFAVFEVEEASMPKITKYIKPEQIIVTNLFRDQLDAYGEVDRTQRFIQEAIDLSPNSLIILNNDDPRVNSIKVVNAKNVLYFGINDELVNKFGYEGIKSKNKNDGEYASNLRILENLGTSFDYDNQQFQINIPGYFNVYNAMASILSAFSIGIQIEDINHALKATKPAFGRGEIINLNGKKLHIFLVKNPAGFNLNLDLLKNLNNLNLCLVLNDNTADGKDVSWIWDSNLELLNDFDLNTIFCCGSRSEDMLLRCKYALNDENMESINLIEIKEIHKLIEKIKVSEEKSYYLLLTYTAMLELRKIITGNSLNV</sequence>
<feature type="domain" description="Lipid II isoglutaminyl synthase (glutamine-hydrolyzing) subunit MurT C-terminal" evidence="6">
    <location>
        <begin position="294"/>
        <end position="407"/>
    </location>
</feature>
<evidence type="ECO:0000256" key="3">
    <source>
        <dbReference type="ARBA" id="ARBA00022840"/>
    </source>
</evidence>
<feature type="active site" evidence="4">
    <location>
        <position position="329"/>
    </location>
</feature>
<evidence type="ECO:0000256" key="2">
    <source>
        <dbReference type="ARBA" id="ARBA00022741"/>
    </source>
</evidence>
<dbReference type="AlphaFoldDB" id="A0A955I8D4"/>
<evidence type="ECO:0000256" key="4">
    <source>
        <dbReference type="HAMAP-Rule" id="MF_02214"/>
    </source>
</evidence>
<accession>A0A955I8D4</accession>
<dbReference type="GO" id="GO:0071555">
    <property type="term" value="P:cell wall organization"/>
    <property type="evidence" value="ECO:0007669"/>
    <property type="project" value="UniProtKB-KW"/>
</dbReference>
<comment type="catalytic activity">
    <reaction evidence="4">
        <text>beta-D-GlcNAc-(1-&gt;4)-Mur2Ac(oyl-L-Ala-gamma-D-Glu-L-Lys-D-Ala-D-Ala)-di-trans,octa-cis-undecaprenyl diphosphate + ATP = beta-D-GlcNAc-(1-&gt;4)-Mur2Ac(oyl-L-Ala-gamma-D-O-P-Glu-L-Lys-D-Ala-D-Ala)-di-trans,octa-cis-undecaprenyl diphosphate + ADP</text>
        <dbReference type="Rhea" id="RHEA:59488"/>
        <dbReference type="ChEBI" id="CHEBI:30616"/>
        <dbReference type="ChEBI" id="CHEBI:60033"/>
        <dbReference type="ChEBI" id="CHEBI:143132"/>
        <dbReference type="ChEBI" id="CHEBI:456216"/>
    </reaction>
</comment>
<dbReference type="InterPro" id="IPR013564">
    <property type="entry name" value="MurT_C"/>
</dbReference>
<name>A0A955I8D4_9BACT</name>
<dbReference type="GO" id="GO:0140282">
    <property type="term" value="F:carbon-nitrogen ligase activity on lipid II"/>
    <property type="evidence" value="ECO:0007669"/>
    <property type="project" value="UniProtKB-UniRule"/>
</dbReference>
<dbReference type="HAMAP" id="MF_02214">
    <property type="entry name" value="Lipid_II_synth_MurT"/>
    <property type="match status" value="1"/>
</dbReference>
<keyword evidence="4" id="KW-0479">Metal-binding</keyword>
<comment type="caution">
    <text evidence="7">The sequence shown here is derived from an EMBL/GenBank/DDBJ whole genome shotgun (WGS) entry which is preliminary data.</text>
</comment>
<evidence type="ECO:0000313" key="8">
    <source>
        <dbReference type="Proteomes" id="UP000745577"/>
    </source>
</evidence>
<keyword evidence="4" id="KW-0133">Cell shape</keyword>
<comment type="catalytic activity">
    <reaction evidence="4">
        <text>beta-D-GlcNAc-(1-&gt;4)-Mur2Ac(oyl-L-Ala-gamma-D-Glu-L-Lys-D-Ala-D-Ala)-di-trans,octa-cis-undecaprenyl diphosphate + L-glutamine + ATP + H2O = beta-D-GlcNAc-(1-&gt;4)-Mur2Ac(oyl-L-Ala-D-isoglutaminyl-L-Lys-D-Ala-D-Ala)-di-trans,octa-cis-undecaprenyl diphosphate + L-glutamate + ADP + phosphate + H(+)</text>
        <dbReference type="Rhea" id="RHEA:57928"/>
        <dbReference type="ChEBI" id="CHEBI:15377"/>
        <dbReference type="ChEBI" id="CHEBI:15378"/>
        <dbReference type="ChEBI" id="CHEBI:29985"/>
        <dbReference type="ChEBI" id="CHEBI:30616"/>
        <dbReference type="ChEBI" id="CHEBI:43474"/>
        <dbReference type="ChEBI" id="CHEBI:58359"/>
        <dbReference type="ChEBI" id="CHEBI:60033"/>
        <dbReference type="ChEBI" id="CHEBI:62233"/>
        <dbReference type="ChEBI" id="CHEBI:456216"/>
        <dbReference type="EC" id="6.3.5.13"/>
    </reaction>
</comment>
<dbReference type="GO" id="GO:0004326">
    <property type="term" value="F:tetrahydrofolylpolyglutamate synthase activity"/>
    <property type="evidence" value="ECO:0007669"/>
    <property type="project" value="InterPro"/>
</dbReference>
<evidence type="ECO:0000256" key="1">
    <source>
        <dbReference type="ARBA" id="ARBA00022598"/>
    </source>
</evidence>